<protein>
    <recommendedName>
        <fullName evidence="7">CPR type cuticle protein</fullName>
    </recommendedName>
</protein>
<dbReference type="RefSeq" id="XP_024082941.1">
    <property type="nucleotide sequence ID" value="XM_024227173.1"/>
</dbReference>
<evidence type="ECO:0000256" key="2">
    <source>
        <dbReference type="PROSITE-ProRule" id="PRU00497"/>
    </source>
</evidence>
<dbReference type="OrthoDB" id="6382329at2759"/>
<keyword evidence="1 2" id="KW-0193">Cuticle</keyword>
<dbReference type="GeneID" id="112127002"/>
<dbReference type="AlphaFoldDB" id="A0A8I6STR3"/>
<evidence type="ECO:0000256" key="1">
    <source>
        <dbReference type="ARBA" id="ARBA00022460"/>
    </source>
</evidence>
<organism evidence="5 6">
    <name type="scientific">Cimex lectularius</name>
    <name type="common">Bed bug</name>
    <name type="synonym">Acanthia lectularia</name>
    <dbReference type="NCBI Taxonomy" id="79782"/>
    <lineage>
        <taxon>Eukaryota</taxon>
        <taxon>Metazoa</taxon>
        <taxon>Ecdysozoa</taxon>
        <taxon>Arthropoda</taxon>
        <taxon>Hexapoda</taxon>
        <taxon>Insecta</taxon>
        <taxon>Pterygota</taxon>
        <taxon>Neoptera</taxon>
        <taxon>Paraneoptera</taxon>
        <taxon>Hemiptera</taxon>
        <taxon>Heteroptera</taxon>
        <taxon>Panheteroptera</taxon>
        <taxon>Cimicomorpha</taxon>
        <taxon>Cimicidae</taxon>
        <taxon>Cimex</taxon>
    </lineage>
</organism>
<dbReference type="InterPro" id="IPR031311">
    <property type="entry name" value="CHIT_BIND_RR_consensus"/>
</dbReference>
<dbReference type="InterPro" id="IPR000618">
    <property type="entry name" value="Insect_cuticle"/>
</dbReference>
<dbReference type="EnsemblMetazoa" id="XM_024227173.1">
    <property type="protein sequence ID" value="XP_024082941.1"/>
    <property type="gene ID" value="LOC112127002"/>
</dbReference>
<keyword evidence="6" id="KW-1185">Reference proteome</keyword>
<evidence type="ECO:0008006" key="7">
    <source>
        <dbReference type="Google" id="ProtNLM"/>
    </source>
</evidence>
<evidence type="ECO:0000313" key="6">
    <source>
        <dbReference type="Proteomes" id="UP000494040"/>
    </source>
</evidence>
<dbReference type="Pfam" id="PF00379">
    <property type="entry name" value="Chitin_bind_4"/>
    <property type="match status" value="2"/>
</dbReference>
<dbReference type="GO" id="GO:0005615">
    <property type="term" value="C:extracellular space"/>
    <property type="evidence" value="ECO:0007669"/>
    <property type="project" value="TreeGrafter"/>
</dbReference>
<feature type="chain" id="PRO_5035274973" description="CPR type cuticle protein" evidence="4">
    <location>
        <begin position="20"/>
        <end position="284"/>
    </location>
</feature>
<dbReference type="Proteomes" id="UP000494040">
    <property type="component" value="Unassembled WGS sequence"/>
</dbReference>
<keyword evidence="4" id="KW-0732">Signal</keyword>
<dbReference type="PANTHER" id="PTHR12236:SF75">
    <property type="entry name" value="CUTICULAR PROTEIN 62BB, ISOFORM A"/>
    <property type="match status" value="1"/>
</dbReference>
<dbReference type="PROSITE" id="PS00233">
    <property type="entry name" value="CHIT_BIND_RR_1"/>
    <property type="match status" value="2"/>
</dbReference>
<dbReference type="PANTHER" id="PTHR12236">
    <property type="entry name" value="STRUCTURAL CONTITUENT OF CUTICLE"/>
    <property type="match status" value="1"/>
</dbReference>
<evidence type="ECO:0000313" key="5">
    <source>
        <dbReference type="EnsemblMetazoa" id="XP_024082941.1"/>
    </source>
</evidence>
<reference evidence="5" key="1">
    <citation type="submission" date="2022-01" db="UniProtKB">
        <authorList>
            <consortium name="EnsemblMetazoa"/>
        </authorList>
    </citation>
    <scope>IDENTIFICATION</scope>
</reference>
<dbReference type="KEGG" id="clec:112127002"/>
<sequence>MFGQKVVFASAAFLVFVASLPVEQDEEEHEKEEPRVYNFKYVVDDHHTGDHKSHEETVEGGVVKGHYSLKEADGTLREVHYTADKDHGFTAVVKKSGTPLVPEQHKYDEKTLYHQPVLHHHNEPVVHHHHHNQPALQQHYEHVHEPVEHCEIVLLGLVAFSQCYTPRHQVDEENKYEQSEPSPYAYKYAVEDHHTGDFKTHHEVMEGGVVKGYYTLQEPDGTLREVHYTADKVNGFKAVVKKSGTPTAKPEKPSYQSYEANEARGSYNVRPHKFPHYTFGDNEQ</sequence>
<evidence type="ECO:0000256" key="4">
    <source>
        <dbReference type="SAM" id="SignalP"/>
    </source>
</evidence>
<evidence type="ECO:0000256" key="3">
    <source>
        <dbReference type="SAM" id="MobiDB-lite"/>
    </source>
</evidence>
<dbReference type="PROSITE" id="PS51155">
    <property type="entry name" value="CHIT_BIND_RR_2"/>
    <property type="match status" value="2"/>
</dbReference>
<feature type="region of interest" description="Disordered" evidence="3">
    <location>
        <begin position="243"/>
        <end position="284"/>
    </location>
</feature>
<dbReference type="GO" id="GO:0031012">
    <property type="term" value="C:extracellular matrix"/>
    <property type="evidence" value="ECO:0007669"/>
    <property type="project" value="TreeGrafter"/>
</dbReference>
<name>A0A8I6STR3_CIMLE</name>
<dbReference type="GO" id="GO:0042302">
    <property type="term" value="F:structural constituent of cuticle"/>
    <property type="evidence" value="ECO:0007669"/>
    <property type="project" value="UniProtKB-UniRule"/>
</dbReference>
<feature type="signal peptide" evidence="4">
    <location>
        <begin position="1"/>
        <end position="19"/>
    </location>
</feature>
<accession>A0A8I6STR3</accession>
<proteinExistence type="predicted"/>
<dbReference type="InterPro" id="IPR051217">
    <property type="entry name" value="Insect_Cuticle_Struc_Prot"/>
</dbReference>